<feature type="active site" description="Proton donor/acceptor" evidence="10">
    <location>
        <position position="405"/>
    </location>
</feature>
<protein>
    <submittedName>
        <fullName evidence="15">PKD domain-containing protein</fullName>
    </submittedName>
</protein>
<dbReference type="InterPro" id="IPR022409">
    <property type="entry name" value="PKD/Chitinase_dom"/>
</dbReference>
<keyword evidence="5" id="KW-0964">Secreted</keyword>
<dbReference type="Pfam" id="PF18911">
    <property type="entry name" value="PKD_4"/>
    <property type="match status" value="1"/>
</dbReference>
<dbReference type="PANTHER" id="PTHR11705">
    <property type="entry name" value="PROTEASE FAMILY M14 CARBOXYPEPTIDASE A,B"/>
    <property type="match status" value="1"/>
</dbReference>
<evidence type="ECO:0000256" key="4">
    <source>
        <dbReference type="ARBA" id="ARBA00005988"/>
    </source>
</evidence>
<feature type="domain" description="P/Homo B" evidence="13">
    <location>
        <begin position="754"/>
        <end position="868"/>
    </location>
</feature>
<comment type="cofactor">
    <cofactor evidence="2">
        <name>Zn(2+)</name>
        <dbReference type="ChEBI" id="CHEBI:29105"/>
    </cofactor>
</comment>
<feature type="domain" description="Peptidase M14" evidence="14">
    <location>
        <begin position="111"/>
        <end position="435"/>
    </location>
</feature>
<dbReference type="PROSITE" id="PS51829">
    <property type="entry name" value="P_HOMO_B"/>
    <property type="match status" value="1"/>
</dbReference>
<keyword evidence="9" id="KW-0865">Zymogen</keyword>
<evidence type="ECO:0000256" key="10">
    <source>
        <dbReference type="PROSITE-ProRule" id="PRU01379"/>
    </source>
</evidence>
<dbReference type="PANTHER" id="PTHR11705:SF119">
    <property type="entry name" value="OS02G0119300 PROTEIN"/>
    <property type="match status" value="1"/>
</dbReference>
<dbReference type="GO" id="GO:0005615">
    <property type="term" value="C:extracellular space"/>
    <property type="evidence" value="ECO:0007669"/>
    <property type="project" value="TreeGrafter"/>
</dbReference>
<dbReference type="InterPro" id="IPR008979">
    <property type="entry name" value="Galactose-bd-like_sf"/>
</dbReference>
<dbReference type="SUPFAM" id="SSF49785">
    <property type="entry name" value="Galactose-binding domain-like"/>
    <property type="match status" value="1"/>
</dbReference>
<dbReference type="PROSITE" id="PS52035">
    <property type="entry name" value="PEPTIDASE_M14"/>
    <property type="match status" value="1"/>
</dbReference>
<dbReference type="AlphaFoldDB" id="A0A3M8SWG3"/>
<dbReference type="EMBL" id="RIBS01000004">
    <property type="protein sequence ID" value="RNF83796.1"/>
    <property type="molecule type" value="Genomic_DNA"/>
</dbReference>
<organism evidence="15 16">
    <name type="scientific">Montanilutibacter psychrotolerans</name>
    <dbReference type="NCBI Taxonomy" id="1327343"/>
    <lineage>
        <taxon>Bacteria</taxon>
        <taxon>Pseudomonadati</taxon>
        <taxon>Pseudomonadota</taxon>
        <taxon>Gammaproteobacteria</taxon>
        <taxon>Lysobacterales</taxon>
        <taxon>Lysobacteraceae</taxon>
        <taxon>Montanilutibacter</taxon>
    </lineage>
</organism>
<keyword evidence="7" id="KW-0378">Hydrolase</keyword>
<dbReference type="InterPro" id="IPR002884">
    <property type="entry name" value="P_dom"/>
</dbReference>
<keyword evidence="6" id="KW-0645">Protease</keyword>
<dbReference type="RefSeq" id="WP_123088053.1">
    <property type="nucleotide sequence ID" value="NZ_RIBS01000004.1"/>
</dbReference>
<evidence type="ECO:0000256" key="1">
    <source>
        <dbReference type="ARBA" id="ARBA00001913"/>
    </source>
</evidence>
<comment type="caution">
    <text evidence="15">The sequence shown here is derived from an EMBL/GenBank/DDBJ whole genome shotgun (WGS) entry which is preliminary data.</text>
</comment>
<dbReference type="Pfam" id="PF04151">
    <property type="entry name" value="PPC"/>
    <property type="match status" value="1"/>
</dbReference>
<feature type="chain" id="PRO_5018055845" evidence="11">
    <location>
        <begin position="21"/>
        <end position="868"/>
    </location>
</feature>
<proteinExistence type="inferred from homology"/>
<dbReference type="FunFam" id="2.60.120.380:FF:000013">
    <property type="entry name" value="Alkaline serine protease"/>
    <property type="match status" value="1"/>
</dbReference>
<dbReference type="Gene3D" id="3.40.630.10">
    <property type="entry name" value="Zn peptidases"/>
    <property type="match status" value="1"/>
</dbReference>
<evidence type="ECO:0000256" key="7">
    <source>
        <dbReference type="ARBA" id="ARBA00022801"/>
    </source>
</evidence>
<evidence type="ECO:0000259" key="13">
    <source>
        <dbReference type="PROSITE" id="PS51829"/>
    </source>
</evidence>
<dbReference type="SUPFAM" id="SSF49299">
    <property type="entry name" value="PKD domain"/>
    <property type="match status" value="1"/>
</dbReference>
<feature type="signal peptide" evidence="11">
    <location>
        <begin position="1"/>
        <end position="20"/>
    </location>
</feature>
<sequence>MRIQTFALPLLLTLAAGASAAEPQPEFVTARFQSRAQLQQAAARFQHMIVDRQARTIRVEAMPEDIAALRRAGMQVNVDREATLRMHRAFEALRQNASGRVGPASIPGYACYRTVEESYTTIDQLASAKPGLTEVLTIGPSWAKSRDAGAGYDMRVLRITNEATNSQLPNKPVMVLLGSIHAREYTPAELVTRFGEWLVNGYGSNDEATWLLDNFRFDLVLQANPDGRKKAEAGASWRKNTNNLNGTCSASSYGTDLNRNFPFHWNTASGGSSGNACAETYRGPTAQSEPETQNIVRYVAGAPGAGNVYSGGVFVDRRGDAATSPAPDDTQGLFFDIHSYSQLVLWSWGDTSDPAPNQVPLRSLGRRLAYFNGYTPQQSDELYATDGTTDDTMYGLLGVPSYTIELGVAFFESCSTFTSTTLPTNMAALRYAARNLWAPYRYPAGPDTKVISVATATVPAGTPVTVNATVSDADFNQSNGSEAVQAIASAKAWLDAPPWSTSAVPFTLSASDGSFNSSTEDVTGSIPTTGLAQGVHTLYVQAADASGKPGTPNAVRFTVGGSGGNAPPAANFSAAVSGLSVAFTDSSTDSDGTIASRSWNFGDGTTSTATNPSKTYTAAGTYTVSLTVTDDDGSTNTKSQSVSVGTVGNVLTKGVPVTGLSAAAGASLNYTMVVPTGASNLTFTMSGGTGDADMYVKFGSAPTDTVYDCRPYTGGNAETCTFAAPQAGTYHVRLKGYSAFSGVSLVGDYGTGGGGTQTYSNATDYAIGDNTTVDSPITVSGRTGNAPSNASVTVAIVHTYQGDLKVDLVAPDGSLYNLHNRTGGSADNINKTVTLNLSTEALNGTWKLRVNDNAGGDTGKIDSWSITF</sequence>
<dbReference type="InterPro" id="IPR013783">
    <property type="entry name" value="Ig-like_fold"/>
</dbReference>
<evidence type="ECO:0000313" key="16">
    <source>
        <dbReference type="Proteomes" id="UP000267049"/>
    </source>
</evidence>
<dbReference type="GO" id="GO:0004181">
    <property type="term" value="F:metallocarboxypeptidase activity"/>
    <property type="evidence" value="ECO:0007669"/>
    <property type="project" value="InterPro"/>
</dbReference>
<dbReference type="InterPro" id="IPR000834">
    <property type="entry name" value="Peptidase_M14"/>
</dbReference>
<evidence type="ECO:0000256" key="6">
    <source>
        <dbReference type="ARBA" id="ARBA00022670"/>
    </source>
</evidence>
<evidence type="ECO:0000313" key="15">
    <source>
        <dbReference type="EMBL" id="RNF83796.1"/>
    </source>
</evidence>
<name>A0A3M8SWG3_9GAMM</name>
<evidence type="ECO:0000256" key="8">
    <source>
        <dbReference type="ARBA" id="ARBA00022825"/>
    </source>
</evidence>
<dbReference type="GO" id="GO:0004252">
    <property type="term" value="F:serine-type endopeptidase activity"/>
    <property type="evidence" value="ECO:0007669"/>
    <property type="project" value="InterPro"/>
</dbReference>
<evidence type="ECO:0000259" key="12">
    <source>
        <dbReference type="PROSITE" id="PS50093"/>
    </source>
</evidence>
<dbReference type="CDD" id="cd00146">
    <property type="entry name" value="PKD"/>
    <property type="match status" value="1"/>
</dbReference>
<keyword evidence="11" id="KW-0732">Signal</keyword>
<dbReference type="SUPFAM" id="SSF53187">
    <property type="entry name" value="Zn-dependent exopeptidases"/>
    <property type="match status" value="1"/>
</dbReference>
<evidence type="ECO:0000256" key="9">
    <source>
        <dbReference type="ARBA" id="ARBA00023145"/>
    </source>
</evidence>
<keyword evidence="8" id="KW-0720">Serine protease</keyword>
<evidence type="ECO:0000256" key="3">
    <source>
        <dbReference type="ARBA" id="ARBA00004613"/>
    </source>
</evidence>
<reference evidence="15 16" key="1">
    <citation type="submission" date="2018-11" db="EMBL/GenBank/DDBJ databases">
        <title>Lysobacter cryohumiis sp. nov., isolated from soil in the Tianshan Mountains, Xinjiang, China.</title>
        <authorList>
            <person name="Luo Y."/>
            <person name="Sheng H."/>
        </authorList>
    </citation>
    <scope>NUCLEOTIDE SEQUENCE [LARGE SCALE GENOMIC DNA]</scope>
    <source>
        <strain evidence="15 16">ZS60</strain>
    </source>
</reference>
<evidence type="ECO:0000256" key="2">
    <source>
        <dbReference type="ARBA" id="ARBA00001947"/>
    </source>
</evidence>
<dbReference type="FunFam" id="2.60.120.260:FF:000149">
    <property type="entry name" value="Leupeptin-inactivating enzyme 1"/>
    <property type="match status" value="1"/>
</dbReference>
<dbReference type="InterPro" id="IPR035986">
    <property type="entry name" value="PKD_dom_sf"/>
</dbReference>
<dbReference type="Gene3D" id="2.60.120.380">
    <property type="match status" value="1"/>
</dbReference>
<feature type="domain" description="PKD" evidence="12">
    <location>
        <begin position="564"/>
        <end position="644"/>
    </location>
</feature>
<evidence type="ECO:0000256" key="5">
    <source>
        <dbReference type="ARBA" id="ARBA00022525"/>
    </source>
</evidence>
<dbReference type="GO" id="GO:0008270">
    <property type="term" value="F:zinc ion binding"/>
    <property type="evidence" value="ECO:0007669"/>
    <property type="project" value="InterPro"/>
</dbReference>
<dbReference type="PROSITE" id="PS50093">
    <property type="entry name" value="PKD"/>
    <property type="match status" value="1"/>
</dbReference>
<accession>A0A3M8SWG3</accession>
<dbReference type="GO" id="GO:0006508">
    <property type="term" value="P:proteolysis"/>
    <property type="evidence" value="ECO:0007669"/>
    <property type="project" value="UniProtKB-KW"/>
</dbReference>
<dbReference type="Proteomes" id="UP000267049">
    <property type="component" value="Unassembled WGS sequence"/>
</dbReference>
<dbReference type="Pfam" id="PF00246">
    <property type="entry name" value="Peptidase_M14"/>
    <property type="match status" value="1"/>
</dbReference>
<dbReference type="SMART" id="SM00089">
    <property type="entry name" value="PKD"/>
    <property type="match status" value="1"/>
</dbReference>
<gene>
    <name evidence="15" type="ORF">EER27_10560</name>
</gene>
<comment type="cofactor">
    <cofactor evidence="1">
        <name>Ca(2+)</name>
        <dbReference type="ChEBI" id="CHEBI:29108"/>
    </cofactor>
</comment>
<evidence type="ECO:0000256" key="11">
    <source>
        <dbReference type="SAM" id="SignalP"/>
    </source>
</evidence>
<evidence type="ECO:0000259" key="14">
    <source>
        <dbReference type="PROSITE" id="PS52035"/>
    </source>
</evidence>
<dbReference type="SMART" id="SM00631">
    <property type="entry name" value="Zn_pept"/>
    <property type="match status" value="1"/>
</dbReference>
<dbReference type="InterPro" id="IPR007280">
    <property type="entry name" value="Peptidase_C_arc/bac"/>
</dbReference>
<comment type="subcellular location">
    <subcellularLocation>
        <location evidence="3">Secreted</location>
    </subcellularLocation>
</comment>
<dbReference type="InterPro" id="IPR000601">
    <property type="entry name" value="PKD_dom"/>
</dbReference>
<comment type="similarity">
    <text evidence="4 10">Belongs to the peptidase M14 family.</text>
</comment>
<dbReference type="Gene3D" id="2.60.40.10">
    <property type="entry name" value="Immunoglobulins"/>
    <property type="match status" value="1"/>
</dbReference>
<dbReference type="Pfam" id="PF01483">
    <property type="entry name" value="P_proprotein"/>
    <property type="match status" value="1"/>
</dbReference>
<dbReference type="OrthoDB" id="9811296at2"/>
<keyword evidence="16" id="KW-1185">Reference proteome</keyword>
<dbReference type="Gene3D" id="2.60.120.260">
    <property type="entry name" value="Galactose-binding domain-like"/>
    <property type="match status" value="1"/>
</dbReference>